<sequence>MRPFAVTVALFAAALALPAPAAAFDRAQWSFGQASTGTWYLRCRAAACGGDSIASYRVQKPRLYASLEAYAQSRPARVTTLREVLGSIMSDGKPNRRRHGAYTEYWVESSVVSRQGGHEAYISGVLVGDRLSYTIVSSAHDADRARRHYRELSDALAAGRPPLDDAI</sequence>
<proteinExistence type="predicted"/>
<protein>
    <submittedName>
        <fullName evidence="2">Uncharacterized protein</fullName>
    </submittedName>
</protein>
<dbReference type="AlphaFoldDB" id="A0A4Q9VQU4"/>
<reference evidence="2 3" key="1">
    <citation type="submission" date="2019-02" db="EMBL/GenBank/DDBJ databases">
        <title>Siculibacillus lacustris gen. nov., sp. nov., a new rosette-forming bacterium isolated from a freshwater crater lake (Lake St. Ana, Romania).</title>
        <authorList>
            <person name="Felfoldi T."/>
            <person name="Marton Z."/>
            <person name="Szabo A."/>
            <person name="Mentes A."/>
            <person name="Boka K."/>
            <person name="Marialigeti K."/>
            <person name="Mathe I."/>
            <person name="Koncz M."/>
            <person name="Schumann P."/>
            <person name="Toth E."/>
        </authorList>
    </citation>
    <scope>NUCLEOTIDE SEQUENCE [LARGE SCALE GENOMIC DNA]</scope>
    <source>
        <strain evidence="2 3">SA-279</strain>
    </source>
</reference>
<dbReference type="RefSeq" id="WP_131308910.1">
    <property type="nucleotide sequence ID" value="NZ_SJFN01000012.1"/>
</dbReference>
<evidence type="ECO:0000313" key="3">
    <source>
        <dbReference type="Proteomes" id="UP000292781"/>
    </source>
</evidence>
<feature type="chain" id="PRO_5020369902" evidence="1">
    <location>
        <begin position="22"/>
        <end position="167"/>
    </location>
</feature>
<comment type="caution">
    <text evidence="2">The sequence shown here is derived from an EMBL/GenBank/DDBJ whole genome shotgun (WGS) entry which is preliminary data.</text>
</comment>
<dbReference type="EMBL" id="SJFN01000012">
    <property type="protein sequence ID" value="TBW38210.1"/>
    <property type="molecule type" value="Genomic_DNA"/>
</dbReference>
<evidence type="ECO:0000256" key="1">
    <source>
        <dbReference type="SAM" id="SignalP"/>
    </source>
</evidence>
<feature type="signal peptide" evidence="1">
    <location>
        <begin position="1"/>
        <end position="21"/>
    </location>
</feature>
<organism evidence="2 3">
    <name type="scientific">Siculibacillus lacustris</name>
    <dbReference type="NCBI Taxonomy" id="1549641"/>
    <lineage>
        <taxon>Bacteria</taxon>
        <taxon>Pseudomonadati</taxon>
        <taxon>Pseudomonadota</taxon>
        <taxon>Alphaproteobacteria</taxon>
        <taxon>Hyphomicrobiales</taxon>
        <taxon>Ancalomicrobiaceae</taxon>
        <taxon>Siculibacillus</taxon>
    </lineage>
</organism>
<name>A0A4Q9VQU4_9HYPH</name>
<keyword evidence="3" id="KW-1185">Reference proteome</keyword>
<gene>
    <name evidence="2" type="ORF">EYW49_09675</name>
</gene>
<accession>A0A4Q9VQU4</accession>
<dbReference type="Proteomes" id="UP000292781">
    <property type="component" value="Unassembled WGS sequence"/>
</dbReference>
<dbReference type="OrthoDB" id="8480739at2"/>
<evidence type="ECO:0000313" key="2">
    <source>
        <dbReference type="EMBL" id="TBW38210.1"/>
    </source>
</evidence>
<keyword evidence="1" id="KW-0732">Signal</keyword>